<gene>
    <name evidence="2" type="ORF">MAR_022735</name>
</gene>
<dbReference type="EMBL" id="CP111014">
    <property type="protein sequence ID" value="WAQ98362.1"/>
    <property type="molecule type" value="Genomic_DNA"/>
</dbReference>
<protein>
    <submittedName>
        <fullName evidence="2">Uncharacterized protein</fullName>
    </submittedName>
</protein>
<keyword evidence="3" id="KW-1185">Reference proteome</keyword>
<keyword evidence="1" id="KW-0812">Transmembrane</keyword>
<feature type="transmembrane region" description="Helical" evidence="1">
    <location>
        <begin position="71"/>
        <end position="88"/>
    </location>
</feature>
<evidence type="ECO:0000313" key="3">
    <source>
        <dbReference type="Proteomes" id="UP001164746"/>
    </source>
</evidence>
<evidence type="ECO:0000313" key="2">
    <source>
        <dbReference type="EMBL" id="WAQ98362.1"/>
    </source>
</evidence>
<name>A0ABY7DL05_MYAAR</name>
<organism evidence="2 3">
    <name type="scientific">Mya arenaria</name>
    <name type="common">Soft-shell clam</name>
    <dbReference type="NCBI Taxonomy" id="6604"/>
    <lineage>
        <taxon>Eukaryota</taxon>
        <taxon>Metazoa</taxon>
        <taxon>Spiralia</taxon>
        <taxon>Lophotrochozoa</taxon>
        <taxon>Mollusca</taxon>
        <taxon>Bivalvia</taxon>
        <taxon>Autobranchia</taxon>
        <taxon>Heteroconchia</taxon>
        <taxon>Euheterodonta</taxon>
        <taxon>Imparidentia</taxon>
        <taxon>Neoheterodontei</taxon>
        <taxon>Myida</taxon>
        <taxon>Myoidea</taxon>
        <taxon>Myidae</taxon>
        <taxon>Mya</taxon>
    </lineage>
</organism>
<proteinExistence type="predicted"/>
<reference evidence="2" key="1">
    <citation type="submission" date="2022-11" db="EMBL/GenBank/DDBJ databases">
        <title>Centuries of genome instability and evolution in soft-shell clam transmissible cancer (bioRxiv).</title>
        <authorList>
            <person name="Hart S.F.M."/>
            <person name="Yonemitsu M.A."/>
            <person name="Giersch R.M."/>
            <person name="Beal B.F."/>
            <person name="Arriagada G."/>
            <person name="Davis B.W."/>
            <person name="Ostrander E.A."/>
            <person name="Goff S.P."/>
            <person name="Metzger M.J."/>
        </authorList>
    </citation>
    <scope>NUCLEOTIDE SEQUENCE</scope>
    <source>
        <strain evidence="2">MELC-2E11</strain>
        <tissue evidence="2">Siphon/mantle</tissue>
    </source>
</reference>
<sequence length="172" mass="19539">MQRLRLQSHVPVCRPSTEISFQQYAIPTATLFLSYLQDIRSCRNWHMGPRTGVRPEGNGTIYLTRLDRSAFAFKIAVTMVLVVVVVEIPTGGVRDDNVIVSLQERFKKKTTENTAIRFHVCVSGFQSTSKSQIAIIWSRLSTVQRGFVLVCKIKLKLIAWLITVLYRLIGLN</sequence>
<accession>A0ABY7DL05</accession>
<keyword evidence="1" id="KW-0472">Membrane</keyword>
<keyword evidence="1" id="KW-1133">Transmembrane helix</keyword>
<dbReference type="Proteomes" id="UP001164746">
    <property type="component" value="Chromosome 3"/>
</dbReference>
<evidence type="ECO:0000256" key="1">
    <source>
        <dbReference type="SAM" id="Phobius"/>
    </source>
</evidence>